<protein>
    <submittedName>
        <fullName evidence="1">Uncharacterized protein</fullName>
    </submittedName>
</protein>
<dbReference type="Proteomes" id="UP000532273">
    <property type="component" value="Unassembled WGS sequence"/>
</dbReference>
<name>A0A7W6K9F9_9SPHI</name>
<sequence length="46" mass="5090">MMKSLLTSFGFTRAITEVSGVIASATLILSQKYYTLKTESYHSQDA</sequence>
<evidence type="ECO:0000313" key="2">
    <source>
        <dbReference type="Proteomes" id="UP000532273"/>
    </source>
</evidence>
<proteinExistence type="predicted"/>
<reference evidence="1 2" key="1">
    <citation type="submission" date="2020-08" db="EMBL/GenBank/DDBJ databases">
        <title>Genomic Encyclopedia of Type Strains, Phase IV (KMG-IV): sequencing the most valuable type-strain genomes for metagenomic binning, comparative biology and taxonomic classification.</title>
        <authorList>
            <person name="Goeker M."/>
        </authorList>
    </citation>
    <scope>NUCLEOTIDE SEQUENCE [LARGE SCALE GENOMIC DNA]</scope>
    <source>
        <strain evidence="1 2">DSM 100774</strain>
    </source>
</reference>
<gene>
    <name evidence="1" type="ORF">GGQ60_000540</name>
</gene>
<evidence type="ECO:0000313" key="1">
    <source>
        <dbReference type="EMBL" id="MBB4106580.1"/>
    </source>
</evidence>
<dbReference type="EMBL" id="JACIEF010000001">
    <property type="protein sequence ID" value="MBB4106580.1"/>
    <property type="molecule type" value="Genomic_DNA"/>
</dbReference>
<accession>A0A7W6K9F9</accession>
<dbReference type="AlphaFoldDB" id="A0A7W6K9F9"/>
<organism evidence="1 2">
    <name type="scientific">Pedobacter zeae</name>
    <dbReference type="NCBI Taxonomy" id="1737356"/>
    <lineage>
        <taxon>Bacteria</taxon>
        <taxon>Pseudomonadati</taxon>
        <taxon>Bacteroidota</taxon>
        <taxon>Sphingobacteriia</taxon>
        <taxon>Sphingobacteriales</taxon>
        <taxon>Sphingobacteriaceae</taxon>
        <taxon>Pedobacter</taxon>
    </lineage>
</organism>
<comment type="caution">
    <text evidence="1">The sequence shown here is derived from an EMBL/GenBank/DDBJ whole genome shotgun (WGS) entry which is preliminary data.</text>
</comment>